<gene>
    <name evidence="1" type="ordered locus">amb4036</name>
</gene>
<evidence type="ECO:0000313" key="2">
    <source>
        <dbReference type="Proteomes" id="UP000007058"/>
    </source>
</evidence>
<accession>Q2VZY5</accession>
<dbReference type="HOGENOM" id="CLU_3218297_0_0_5"/>
<name>Q2VZY5_PARM1</name>
<proteinExistence type="predicted"/>
<protein>
    <submittedName>
        <fullName evidence="1">Uncharacterized protein</fullName>
    </submittedName>
</protein>
<reference evidence="1 2" key="1">
    <citation type="journal article" date="2005" name="DNA Res.">
        <title>Complete genome sequence of the facultative anaerobic magnetotactic bacterium Magnetospirillum sp. strain AMB-1.</title>
        <authorList>
            <person name="Matsunaga T."/>
            <person name="Okamura Y."/>
            <person name="Fukuda Y."/>
            <person name="Wahyudi A.T."/>
            <person name="Murase Y."/>
            <person name="Takeyama H."/>
        </authorList>
    </citation>
    <scope>NUCLEOTIDE SEQUENCE [LARGE SCALE GENOMIC DNA]</scope>
    <source>
        <strain evidence="2">ATCC 700264 / AMB-1</strain>
    </source>
</reference>
<organism evidence="1 2">
    <name type="scientific">Paramagnetospirillum magneticum (strain ATCC 700264 / AMB-1)</name>
    <name type="common">Magnetospirillum magneticum</name>
    <dbReference type="NCBI Taxonomy" id="342108"/>
    <lineage>
        <taxon>Bacteria</taxon>
        <taxon>Pseudomonadati</taxon>
        <taxon>Pseudomonadota</taxon>
        <taxon>Alphaproteobacteria</taxon>
        <taxon>Rhodospirillales</taxon>
        <taxon>Magnetospirillaceae</taxon>
        <taxon>Paramagnetospirillum</taxon>
    </lineage>
</organism>
<dbReference type="Proteomes" id="UP000007058">
    <property type="component" value="Chromosome"/>
</dbReference>
<sequence>MVHLKLIAPSRRRGDNDYAALVRTLDHSLMNAAIDWMRLCPSGP</sequence>
<keyword evidence="2" id="KW-1185">Reference proteome</keyword>
<dbReference type="AlphaFoldDB" id="Q2VZY5"/>
<evidence type="ECO:0000313" key="1">
    <source>
        <dbReference type="EMBL" id="BAE52840.1"/>
    </source>
</evidence>
<dbReference type="STRING" id="342108.amb4036"/>
<dbReference type="EMBL" id="AP007255">
    <property type="protein sequence ID" value="BAE52840.1"/>
    <property type="molecule type" value="Genomic_DNA"/>
</dbReference>
<dbReference type="KEGG" id="mag:amb4036"/>